<feature type="signal peptide" evidence="1">
    <location>
        <begin position="1"/>
        <end position="20"/>
    </location>
</feature>
<evidence type="ECO:0000256" key="1">
    <source>
        <dbReference type="SAM" id="SignalP"/>
    </source>
</evidence>
<name>J5K7Y1_9GAMM</name>
<dbReference type="HOGENOM" id="CLU_1119543_0_0_6"/>
<keyword evidence="2" id="KW-0449">Lipoprotein</keyword>
<protein>
    <submittedName>
        <fullName evidence="2">Putative transport system extracellular binding lipoprotein</fullName>
    </submittedName>
</protein>
<sequence length="248" mass="28079">MKKFTLLLTSIFLISACSQSDNQNQAETSDAPPSLVEYVWHKAGSEFSAENLAMLIRSWNGMIDDAMCNGMMGANILTPEVANEGYDFIWVLLWDSQSSRDACWDDWTTNLQSNWDTMIDGIMQYDLDNVYLFGWTIGQYPKVENDTGSFVNSFNFCNYNEGYSEADLDTFRDDIAATNWSDSYWYGLLDPKFEPADPAPDFVWLDLWANSAEKEIAQNKYNNSDLPSTTGAAFTCNNVDFSGVAIRR</sequence>
<accession>J5K7Y1</accession>
<dbReference type="Proteomes" id="UP000010305">
    <property type="component" value="Unassembled WGS sequence"/>
</dbReference>
<dbReference type="EMBL" id="JH611156">
    <property type="protein sequence ID" value="EJP71863.1"/>
    <property type="molecule type" value="Genomic_DNA"/>
</dbReference>
<dbReference type="AlphaFoldDB" id="J5K7Y1"/>
<proteinExistence type="predicted"/>
<evidence type="ECO:0000313" key="3">
    <source>
        <dbReference type="Proteomes" id="UP000010305"/>
    </source>
</evidence>
<gene>
    <name evidence="2" type="ORF">NT01SARS_0347</name>
</gene>
<dbReference type="PROSITE" id="PS51257">
    <property type="entry name" value="PROKAR_LIPOPROTEIN"/>
    <property type="match status" value="1"/>
</dbReference>
<organism evidence="2 3">
    <name type="scientific">SAR86 cluster bacterium SAR86A</name>
    <dbReference type="NCBI Taxonomy" id="1123866"/>
    <lineage>
        <taxon>Bacteria</taxon>
        <taxon>Pseudomonadati</taxon>
        <taxon>Pseudomonadota</taxon>
        <taxon>Gammaproteobacteria</taxon>
        <taxon>SAR86 cluster</taxon>
    </lineage>
</organism>
<keyword evidence="1" id="KW-0732">Signal</keyword>
<evidence type="ECO:0000313" key="2">
    <source>
        <dbReference type="EMBL" id="EJP71863.1"/>
    </source>
</evidence>
<reference evidence="2 3" key="1">
    <citation type="journal article" date="2012" name="ISME J.">
        <title>Genomic insights to SAR86, an abundant and uncultivated marine bacterial lineage.</title>
        <authorList>
            <person name="Dupont C.L."/>
            <person name="Rusch D.B."/>
            <person name="Yooseph S."/>
            <person name="Lombardo M.J."/>
            <person name="Richter R.A."/>
            <person name="Valas R."/>
            <person name="Novotny M."/>
            <person name="Yee-Greenbaum J."/>
            <person name="Selengut J.D."/>
            <person name="Haft D.H."/>
            <person name="Halpern A.L."/>
            <person name="Lasken R.S."/>
            <person name="Nealson K."/>
            <person name="Friedman R."/>
            <person name="Venter J.C."/>
        </authorList>
    </citation>
    <scope>NUCLEOTIDE SEQUENCE [LARGE SCALE GENOMIC DNA]</scope>
</reference>
<feature type="chain" id="PRO_5003784810" evidence="1">
    <location>
        <begin position="21"/>
        <end position="248"/>
    </location>
</feature>